<dbReference type="NCBIfam" id="TIGR01200">
    <property type="entry name" value="GLPGLI"/>
    <property type="match status" value="1"/>
</dbReference>
<sequence length="258" mass="31106">MFKIIYIVLLCSFVSHAQKKEAIKLTYKATNYLDITAISYDDLYLFTDKSKSFYIKGKFSYNRRKNSPDAIYSLPNSKEANYIYITENQNFKIKSKIKRLDNFYYFEETIPIQNWKLSDEFKTIKEVKLQKATTTFRGRNYTAWCDLNTPISQGPWKFNNLPGLAYEINDDAQDFHFEWQLIKIAEPKEYNFTTYDFSKEKTINQQDYIKKLDEYYKDTVDISSTRLLEELDVEILDTTYQKIDYRKRELEKKYEWEE</sequence>
<keyword evidence="2" id="KW-1185">Reference proteome</keyword>
<evidence type="ECO:0000313" key="1">
    <source>
        <dbReference type="EMBL" id="RRJ91640.1"/>
    </source>
</evidence>
<protein>
    <submittedName>
        <fullName evidence="1">GLPGLI family protein</fullName>
    </submittedName>
</protein>
<comment type="caution">
    <text evidence="1">The sequence shown here is derived from an EMBL/GenBank/DDBJ whole genome shotgun (WGS) entry which is preliminary data.</text>
</comment>
<dbReference type="AlphaFoldDB" id="A0A3P3W9G4"/>
<reference evidence="1 2" key="1">
    <citation type="submission" date="2018-11" db="EMBL/GenBank/DDBJ databases">
        <title>Flavobacterium sp. nov., YIM 102701-2 draft genome.</title>
        <authorList>
            <person name="Li G."/>
            <person name="Jiang Y."/>
        </authorList>
    </citation>
    <scope>NUCLEOTIDE SEQUENCE [LARGE SCALE GENOMIC DNA]</scope>
    <source>
        <strain evidence="1 2">YIM 102701-2</strain>
    </source>
</reference>
<organism evidence="1 2">
    <name type="scientific">Paenimyroides tangerinum</name>
    <dbReference type="NCBI Taxonomy" id="2488728"/>
    <lineage>
        <taxon>Bacteria</taxon>
        <taxon>Pseudomonadati</taxon>
        <taxon>Bacteroidota</taxon>
        <taxon>Flavobacteriia</taxon>
        <taxon>Flavobacteriales</taxon>
        <taxon>Flavobacteriaceae</taxon>
        <taxon>Paenimyroides</taxon>
    </lineage>
</organism>
<dbReference type="InterPro" id="IPR005901">
    <property type="entry name" value="GLPGLI"/>
</dbReference>
<accession>A0A3P3W9G4</accession>
<dbReference type="OrthoDB" id="1440774at2"/>
<dbReference type="Proteomes" id="UP000275719">
    <property type="component" value="Unassembled WGS sequence"/>
</dbReference>
<proteinExistence type="predicted"/>
<dbReference type="RefSeq" id="WP_125018240.1">
    <property type="nucleotide sequence ID" value="NZ_RQVQ01000009.1"/>
</dbReference>
<dbReference type="EMBL" id="RQVQ01000009">
    <property type="protein sequence ID" value="RRJ91640.1"/>
    <property type="molecule type" value="Genomic_DNA"/>
</dbReference>
<evidence type="ECO:0000313" key="2">
    <source>
        <dbReference type="Proteomes" id="UP000275719"/>
    </source>
</evidence>
<name>A0A3P3W9G4_9FLAO</name>
<gene>
    <name evidence="1" type="ORF">EG240_05420</name>
</gene>